<dbReference type="GO" id="GO:0005524">
    <property type="term" value="F:ATP binding"/>
    <property type="evidence" value="ECO:0007669"/>
    <property type="project" value="InterPro"/>
</dbReference>
<feature type="domain" description="Helicase C-terminal" evidence="5">
    <location>
        <begin position="884"/>
        <end position="1048"/>
    </location>
</feature>
<dbReference type="GO" id="GO:0004386">
    <property type="term" value="F:helicase activity"/>
    <property type="evidence" value="ECO:0007669"/>
    <property type="project" value="UniProtKB-KW"/>
</dbReference>
<comment type="caution">
    <text evidence="6">The sequence shown here is derived from an EMBL/GenBank/DDBJ whole genome shotgun (WGS) entry which is preliminary data.</text>
</comment>
<reference evidence="6 7" key="1">
    <citation type="submission" date="2020-03" db="EMBL/GenBank/DDBJ databases">
        <title>Soil Listeria distribution.</title>
        <authorList>
            <person name="Liao J."/>
            <person name="Wiedmann M."/>
        </authorList>
    </citation>
    <scope>NUCLEOTIDE SEQUENCE [LARGE SCALE GENOMIC DNA]</scope>
    <source>
        <strain evidence="6 7">FSL L7-1507</strain>
    </source>
</reference>
<evidence type="ECO:0000313" key="7">
    <source>
        <dbReference type="Proteomes" id="UP000559885"/>
    </source>
</evidence>
<dbReference type="InterPro" id="IPR049730">
    <property type="entry name" value="SNF2/RAD54-like_C"/>
</dbReference>
<accession>A0A841ZQR7</accession>
<dbReference type="SMART" id="SM00487">
    <property type="entry name" value="DEXDc"/>
    <property type="match status" value="1"/>
</dbReference>
<dbReference type="EMBL" id="JAARRM010000001">
    <property type="protein sequence ID" value="MBC1520981.1"/>
    <property type="molecule type" value="Genomic_DNA"/>
</dbReference>
<evidence type="ECO:0000256" key="1">
    <source>
        <dbReference type="ARBA" id="ARBA00022801"/>
    </source>
</evidence>
<name>A0A841ZQR7_9LIST</name>
<keyword evidence="2" id="KW-0863">Zinc-finger</keyword>
<dbReference type="PROSITE" id="PS50966">
    <property type="entry name" value="ZF_SWIM"/>
    <property type="match status" value="1"/>
</dbReference>
<dbReference type="InterPro" id="IPR027417">
    <property type="entry name" value="P-loop_NTPase"/>
</dbReference>
<dbReference type="PANTHER" id="PTHR10799">
    <property type="entry name" value="SNF2/RAD54 HELICASE FAMILY"/>
    <property type="match status" value="1"/>
</dbReference>
<evidence type="ECO:0000259" key="3">
    <source>
        <dbReference type="PROSITE" id="PS50966"/>
    </source>
</evidence>
<dbReference type="FunFam" id="3.40.50.300:FF:000533">
    <property type="entry name" value="Helicase, Snf2 family"/>
    <property type="match status" value="1"/>
</dbReference>
<dbReference type="PROSITE" id="PS51194">
    <property type="entry name" value="HELICASE_CTER"/>
    <property type="match status" value="1"/>
</dbReference>
<dbReference type="PROSITE" id="PS51192">
    <property type="entry name" value="HELICASE_ATP_BIND_1"/>
    <property type="match status" value="1"/>
</dbReference>
<feature type="domain" description="SWIM-type" evidence="3">
    <location>
        <begin position="32"/>
        <end position="67"/>
    </location>
</feature>
<dbReference type="InterPro" id="IPR000330">
    <property type="entry name" value="SNF2_N"/>
</dbReference>
<dbReference type="InterPro" id="IPR014001">
    <property type="entry name" value="Helicase_ATP-bd"/>
</dbReference>
<evidence type="ECO:0000259" key="4">
    <source>
        <dbReference type="PROSITE" id="PS51192"/>
    </source>
</evidence>
<dbReference type="InterPro" id="IPR001650">
    <property type="entry name" value="Helicase_C-like"/>
</dbReference>
<dbReference type="Pfam" id="PF00176">
    <property type="entry name" value="SNF2-rel_dom"/>
    <property type="match status" value="1"/>
</dbReference>
<dbReference type="SUPFAM" id="SSF52540">
    <property type="entry name" value="P-loop containing nucleoside triphosphate hydrolases"/>
    <property type="match status" value="2"/>
</dbReference>
<dbReference type="GO" id="GO:0008270">
    <property type="term" value="F:zinc ion binding"/>
    <property type="evidence" value="ECO:0007669"/>
    <property type="project" value="UniProtKB-KW"/>
</dbReference>
<dbReference type="Pfam" id="PF00271">
    <property type="entry name" value="Helicase_C"/>
    <property type="match status" value="1"/>
</dbReference>
<keyword evidence="2" id="KW-0479">Metal-binding</keyword>
<evidence type="ECO:0000256" key="2">
    <source>
        <dbReference type="PROSITE-ProRule" id="PRU00325"/>
    </source>
</evidence>
<dbReference type="InterPro" id="IPR038718">
    <property type="entry name" value="SNF2-like_sf"/>
</dbReference>
<evidence type="ECO:0000259" key="5">
    <source>
        <dbReference type="PROSITE" id="PS51194"/>
    </source>
</evidence>
<dbReference type="Pfam" id="PF08455">
    <property type="entry name" value="SNF2_assoc"/>
    <property type="match status" value="1"/>
</dbReference>
<dbReference type="SMART" id="SM00490">
    <property type="entry name" value="HELICc"/>
    <property type="match status" value="1"/>
</dbReference>
<dbReference type="CDD" id="cd18793">
    <property type="entry name" value="SF2_C_SNF"/>
    <property type="match status" value="1"/>
</dbReference>
<dbReference type="GO" id="GO:0016787">
    <property type="term" value="F:hydrolase activity"/>
    <property type="evidence" value="ECO:0007669"/>
    <property type="project" value="UniProtKB-KW"/>
</dbReference>
<proteinExistence type="predicted"/>
<gene>
    <name evidence="6" type="ORF">HB912_04855</name>
</gene>
<dbReference type="Gene3D" id="3.40.50.10810">
    <property type="entry name" value="Tandem AAA-ATPase domain"/>
    <property type="match status" value="1"/>
</dbReference>
<dbReference type="InterPro" id="IPR013663">
    <property type="entry name" value="Helicase_SWF/SNF/SWI_bac"/>
</dbReference>
<keyword evidence="6" id="KW-0347">Helicase</keyword>
<dbReference type="Proteomes" id="UP000559885">
    <property type="component" value="Unassembled WGS sequence"/>
</dbReference>
<organism evidence="6 7">
    <name type="scientific">Listeria aquatica</name>
    <dbReference type="NCBI Taxonomy" id="1494960"/>
    <lineage>
        <taxon>Bacteria</taxon>
        <taxon>Bacillati</taxon>
        <taxon>Bacillota</taxon>
        <taxon>Bacilli</taxon>
        <taxon>Bacillales</taxon>
        <taxon>Listeriaceae</taxon>
        <taxon>Listeria</taxon>
    </lineage>
</organism>
<protein>
    <submittedName>
        <fullName evidence="6">DEAD/DEAH box helicase</fullName>
    </submittedName>
</protein>
<evidence type="ECO:0000313" key="6">
    <source>
        <dbReference type="EMBL" id="MBC1520981.1"/>
    </source>
</evidence>
<keyword evidence="2" id="KW-0862">Zinc</keyword>
<feature type="domain" description="Helicase ATP-binding" evidence="4">
    <location>
        <begin position="614"/>
        <end position="776"/>
    </location>
</feature>
<dbReference type="AlphaFoldDB" id="A0A841ZQR7"/>
<keyword evidence="1" id="KW-0378">Hydrolase</keyword>
<sequence length="1056" mass="123088">MIPYQIKQAAKQMLRETAIVKEQDNYYFEDGERVEKHGEHLFDCTCSAHKYGERVCKHIYAAFLKDEEFKHEIKKQSLKARILEQESETLLSLFKTNSEQRFEGEITTSRELLNIQFIIKVFPENQMNRLALELKVGPERVYVVKQIGSFFDAIKEGRILEFTSHFTYDPNDYEFDSGDWSVLKQLTRIYEASKLYDTELDSFARNYREDKRLLIPPNAAKPLLEQISERSSLFQIVTEKNDVSIQYPEFLVTEENLDFSYRFIETTEGEYQIEFESLQQAIFLDLYRAVFLDGTLHFLSEKNWEALAPLKEFQQIAKSDIIQFPEKKLGEMVSYVLPVLQKSGRVEMDEEIETRIEQEELIAELYITPFEADKHQLQLVYRYGSQSFDPFQTEELEARGRQVILRDIEKENYIMHLIENSPILFSADRMVLQADDEKLYQFYYRVIPKLKKLVTVHMAEELEEMIQKQVEAVTSFDLTKDSGLLSISFDFEGIPEDEIQDVLVSLKEKKAFHRLKNGRFLSLEDKAYREMARMIEFLDLRKNALKSTVQVPVYRGIQLYETFSKDQKLHSQFSRNYNELLETIQHEKETHFELPKGLKASLRDYQVTGFNWMKSLSKYGLGGILADDMGLGKTIQTITYLLSELEEKEQLAPILIVTPASLLYNWLNEFRNFAPQVPVTIIQGNKEKREKQIEQIERNQVYLISYPTLRQDQDFFQTKQFHTVILDESQNIKNYATKASQAVRSIQTRTHFALSGTPLENSTDELWAVFQTIMPGFFPPLRKFKELKHERVAELIRPFLLRRLKQEVVKELPEKIETNLYSELTTEQKSLYLAYLERIQEDLARSSLTSGAERIKLLAGLTRLRQICCDPRMFDANYIGESSKLNQLIDTVRTANENGQRILIFSQFTSMLKLIGKELQKDGLDFFYLDGKTSSKSRVEMADAFNEGEKDLFLISLKAGGTGLNLTGADTVILFDLWWNPAIEEQAASRAHRIGQKRVVQVIRLITKGTIEEKIYDLQKTKQALVDQLIKPGEQFLHQLSTDEIKVILDMNEEGL</sequence>
<keyword evidence="6" id="KW-0547">Nucleotide-binding</keyword>
<dbReference type="Gene3D" id="3.40.50.300">
    <property type="entry name" value="P-loop containing nucleotide triphosphate hydrolases"/>
    <property type="match status" value="1"/>
</dbReference>
<dbReference type="InterPro" id="IPR007527">
    <property type="entry name" value="Znf_SWIM"/>
</dbReference>
<keyword evidence="6" id="KW-0067">ATP-binding</keyword>